<proteinExistence type="predicted"/>
<feature type="chain" id="PRO_5001606249" description="Secreted protein" evidence="1">
    <location>
        <begin position="18"/>
        <end position="85"/>
    </location>
</feature>
<feature type="non-terminal residue" evidence="2">
    <location>
        <position position="85"/>
    </location>
</feature>
<feature type="signal peptide" evidence="1">
    <location>
        <begin position="1"/>
        <end position="17"/>
    </location>
</feature>
<reference evidence="2" key="1">
    <citation type="submission" date="2014-05" db="EMBL/GenBank/DDBJ databases">
        <title>The transcriptome of the halophilic microalga Tetraselmis sp. GSL018 isolated from the Great Salt Lake, Utah.</title>
        <authorList>
            <person name="Jinkerson R.E."/>
            <person name="D'Adamo S."/>
            <person name="Posewitz M.C."/>
        </authorList>
    </citation>
    <scope>NUCLEOTIDE SEQUENCE</scope>
    <source>
        <strain evidence="2">GSL018</strain>
    </source>
</reference>
<name>A0A061SA68_9CHLO</name>
<evidence type="ECO:0000256" key="1">
    <source>
        <dbReference type="SAM" id="SignalP"/>
    </source>
</evidence>
<sequence length="85" mass="9444">VCVCVCVCVCVRACVRARMFVSLIHLASNQSCCGIGNAQTSEFQFRLKCLGQIDRLMIEGEGSWPNGDLDAPSLISVHHRRHIQR</sequence>
<protein>
    <recommendedName>
        <fullName evidence="3">Secreted protein</fullName>
    </recommendedName>
</protein>
<feature type="non-terminal residue" evidence="2">
    <location>
        <position position="1"/>
    </location>
</feature>
<gene>
    <name evidence="2" type="ORF">TSPGSL018_12183</name>
</gene>
<dbReference type="EMBL" id="GBEZ01005686">
    <property type="protein sequence ID" value="JAC79651.1"/>
    <property type="molecule type" value="Transcribed_RNA"/>
</dbReference>
<evidence type="ECO:0000313" key="2">
    <source>
        <dbReference type="EMBL" id="JAC79651.1"/>
    </source>
</evidence>
<evidence type="ECO:0008006" key="3">
    <source>
        <dbReference type="Google" id="ProtNLM"/>
    </source>
</evidence>
<keyword evidence="1" id="KW-0732">Signal</keyword>
<accession>A0A061SA68</accession>
<dbReference type="AlphaFoldDB" id="A0A061SA68"/>
<organism evidence="2">
    <name type="scientific">Tetraselmis sp. GSL018</name>
    <dbReference type="NCBI Taxonomy" id="582737"/>
    <lineage>
        <taxon>Eukaryota</taxon>
        <taxon>Viridiplantae</taxon>
        <taxon>Chlorophyta</taxon>
        <taxon>core chlorophytes</taxon>
        <taxon>Chlorodendrophyceae</taxon>
        <taxon>Chlorodendrales</taxon>
        <taxon>Chlorodendraceae</taxon>
        <taxon>Tetraselmis</taxon>
    </lineage>
</organism>